<accession>A0A6A4LK83</accession>
<dbReference type="GO" id="GO:0008380">
    <property type="term" value="P:RNA splicing"/>
    <property type="evidence" value="ECO:0007669"/>
    <property type="project" value="InterPro"/>
</dbReference>
<gene>
    <name evidence="1" type="ORF">C3L33_10006</name>
</gene>
<evidence type="ECO:0000313" key="2">
    <source>
        <dbReference type="Proteomes" id="UP000428333"/>
    </source>
</evidence>
<organism evidence="1 2">
    <name type="scientific">Rhododendron williamsianum</name>
    <dbReference type="NCBI Taxonomy" id="262921"/>
    <lineage>
        <taxon>Eukaryota</taxon>
        <taxon>Viridiplantae</taxon>
        <taxon>Streptophyta</taxon>
        <taxon>Embryophyta</taxon>
        <taxon>Tracheophyta</taxon>
        <taxon>Spermatophyta</taxon>
        <taxon>Magnoliopsida</taxon>
        <taxon>eudicotyledons</taxon>
        <taxon>Gunneridae</taxon>
        <taxon>Pentapetalae</taxon>
        <taxon>asterids</taxon>
        <taxon>Ericales</taxon>
        <taxon>Ericaceae</taxon>
        <taxon>Ericoideae</taxon>
        <taxon>Rhodoreae</taxon>
        <taxon>Rhododendron</taxon>
    </lineage>
</organism>
<proteinExistence type="predicted"/>
<dbReference type="PANTHER" id="PTHR47003:SF11">
    <property type="entry name" value="PPR SUPERFAMILY PROTEIN"/>
    <property type="match status" value="1"/>
</dbReference>
<dbReference type="OrthoDB" id="1738824at2759"/>
<keyword evidence="2" id="KW-1185">Reference proteome</keyword>
<comment type="caution">
    <text evidence="1">The sequence shown here is derived from an EMBL/GenBank/DDBJ whole genome shotgun (WGS) entry which is preliminary data.</text>
</comment>
<protein>
    <submittedName>
        <fullName evidence="1">Uncharacterized protein</fullName>
    </submittedName>
</protein>
<feature type="non-terminal residue" evidence="1">
    <location>
        <position position="1"/>
    </location>
</feature>
<sequence length="212" mass="24467">MHSRFHPLSLLSREIQRNFKFHFTTQPITYPSDSQSVLSGFGSYMVEVSKFRSFSVGDYQRGKDLNFDTFTVYDPKPDKTDREPDESPSIDNDACTYQNLLKFQAHKPTDEIQRSLEQSSLSLNDDLVISVLQRHRSDWKPAYVFFNWVSGGRNGSEHFPGSDAYNEILDILGRMNRFQEYFIVFHFVSCNRAGAFIGVELLSSDLEIGRTH</sequence>
<dbReference type="PANTHER" id="PTHR47003">
    <property type="entry name" value="OS01G0970900 PROTEIN"/>
    <property type="match status" value="1"/>
</dbReference>
<dbReference type="EMBL" id="QEFC01001434">
    <property type="protein sequence ID" value="KAE9458095.1"/>
    <property type="molecule type" value="Genomic_DNA"/>
</dbReference>
<evidence type="ECO:0000313" key="1">
    <source>
        <dbReference type="EMBL" id="KAE9458095.1"/>
    </source>
</evidence>
<dbReference type="Proteomes" id="UP000428333">
    <property type="component" value="Linkage Group LG06"/>
</dbReference>
<dbReference type="AlphaFoldDB" id="A0A6A4LK83"/>
<reference evidence="1 2" key="1">
    <citation type="journal article" date="2019" name="Genome Biol. Evol.">
        <title>The Rhododendron genome and chromosomal organization provide insight into shared whole-genome duplications across the heath family (Ericaceae).</title>
        <authorList>
            <person name="Soza V.L."/>
            <person name="Lindsley D."/>
            <person name="Waalkes A."/>
            <person name="Ramage E."/>
            <person name="Patwardhan R.P."/>
            <person name="Burton J.N."/>
            <person name="Adey A."/>
            <person name="Kumar A."/>
            <person name="Qiu R."/>
            <person name="Shendure J."/>
            <person name="Hall B."/>
        </authorList>
    </citation>
    <scope>NUCLEOTIDE SEQUENCE [LARGE SCALE GENOMIC DNA]</scope>
    <source>
        <strain evidence="1">RSF 1966-606</strain>
    </source>
</reference>
<name>A0A6A4LK83_9ERIC</name>
<dbReference type="InterPro" id="IPR044578">
    <property type="entry name" value="BIR6-like"/>
</dbReference>